<keyword evidence="1" id="KW-1133">Transmembrane helix</keyword>
<dbReference type="Proteomes" id="UP000000812">
    <property type="component" value="Chromosome"/>
</dbReference>
<accession>Q9P9S5</accession>
<evidence type="ECO:0000313" key="4">
    <source>
        <dbReference type="Proteomes" id="UP000000812"/>
    </source>
</evidence>
<evidence type="ECO:0000313" key="3">
    <source>
        <dbReference type="EMBL" id="AAF85300.1"/>
    </source>
</evidence>
<dbReference type="EMBL" id="AE003849">
    <property type="protein sequence ID" value="AAF85300.1"/>
    <property type="molecule type" value="Genomic_DNA"/>
</dbReference>
<dbReference type="eggNOG" id="ENOG502ZRBC">
    <property type="taxonomic scope" value="Bacteria"/>
</dbReference>
<evidence type="ECO:0000256" key="1">
    <source>
        <dbReference type="SAM" id="Phobius"/>
    </source>
</evidence>
<organism evidence="3 4">
    <name type="scientific">Xylella fastidiosa (strain 9a5c)</name>
    <dbReference type="NCBI Taxonomy" id="160492"/>
    <lineage>
        <taxon>Bacteria</taxon>
        <taxon>Pseudomonadati</taxon>
        <taxon>Pseudomonadota</taxon>
        <taxon>Gammaproteobacteria</taxon>
        <taxon>Lysobacterales</taxon>
        <taxon>Lysobacteraceae</taxon>
        <taxon>Xylella</taxon>
    </lineage>
</organism>
<dbReference type="PIR" id="F82548">
    <property type="entry name" value="F82548"/>
</dbReference>
<sequence length="159" mass="17530">MGEGVRMIVNTLRRVATRLPSVRLLIEYMMIGALVALVAHAVLAWSERSQLAQRAAQLEGQLAAVESTLDAQVAINMEQDAAIGRLRTLREIDSRAMSGLQSDLNRITLRDRALRQRITHLEQHSDEAKAFLDMDVPDVLGCLLDGGSCQASHPHAKPR</sequence>
<gene>
    <name evidence="2" type="ordered locus">XF_0709</name>
    <name evidence="3" type="ordered locus">XF_2502</name>
</gene>
<evidence type="ECO:0000313" key="2">
    <source>
        <dbReference type="EMBL" id="AAF83519.1"/>
    </source>
</evidence>
<dbReference type="KEGG" id="xfa:XF_2502"/>
<name>Q9P9S5_XYLFA</name>
<keyword evidence="1" id="KW-0812">Transmembrane</keyword>
<dbReference type="HOGENOM" id="CLU_1712587_0_0_6"/>
<reference evidence="3 4" key="1">
    <citation type="journal article" date="2000" name="Nature">
        <title>The genome sequence of the plant pathogen Xylella fastidiosa.</title>
        <authorList>
            <person name="Simpson A.J."/>
            <person name="Reinach F.C."/>
            <person name="Arruda P."/>
            <person name="Abreu F.A."/>
            <person name="Acencio M."/>
            <person name="Alvarenga R."/>
            <person name="Alves L.M."/>
            <person name="Araya J.E."/>
            <person name="Baia G.S."/>
            <person name="Baptista C.S."/>
            <person name="Barros M.H."/>
            <person name="Bonaccorsi E.D."/>
            <person name="Bordin S."/>
            <person name="Bove J.M."/>
            <person name="Briones M.R."/>
            <person name="Bueno M.R."/>
            <person name="Camargo A.A."/>
            <person name="Camargo L.E."/>
            <person name="Carraro D.M."/>
            <person name="Carrer H."/>
            <person name="Colauto N.B."/>
            <person name="Colombo C."/>
            <person name="Costa F.F."/>
            <person name="Costa M.C."/>
            <person name="Costa-Neto C.M."/>
            <person name="Coutinho L.L."/>
            <person name="Cristofani M."/>
            <person name="Dias-Neto E."/>
            <person name="Docena C."/>
            <person name="El-Dorry H."/>
            <person name="Facincani A.P."/>
            <person name="Ferreira A.J."/>
            <person name="Ferreira V.C."/>
            <person name="Ferro J.A."/>
            <person name="Fraga J.S."/>
            <person name="Franca S.C."/>
            <person name="Franco M.C."/>
            <person name="Frohme M."/>
            <person name="Furlan L.R."/>
            <person name="Garnier M."/>
            <person name="Goldman G.H."/>
            <person name="Goldman M.H."/>
            <person name="Gomes S.L."/>
            <person name="Gruber A."/>
            <person name="Ho P.L."/>
            <person name="Hoheisel J.D."/>
            <person name="Junqueira M.L."/>
            <person name="Kemper E.L."/>
            <person name="Kitajima J.P."/>
            <person name="Krieger J.E."/>
            <person name="Kuramae E.E."/>
            <person name="Laigret F."/>
            <person name="Lambais M.R."/>
            <person name="Leite L.C."/>
            <person name="Lemos E.G."/>
            <person name="Lemos M.V."/>
            <person name="Lopes S.A."/>
            <person name="Lopes C.R."/>
            <person name="Machado J.A."/>
            <person name="Machado M.A."/>
            <person name="Madeira A.M."/>
            <person name="Madeira H.M."/>
            <person name="Marino C.L."/>
            <person name="Marques M.V."/>
            <person name="Martins E.A."/>
            <person name="Martins E.M."/>
            <person name="Matsukuma A.Y."/>
            <person name="Menck C.F."/>
            <person name="Miracca E.C."/>
            <person name="Miyaki C.Y."/>
            <person name="Monteriro-Vitorello C.B."/>
            <person name="Moon D.H."/>
            <person name="Nagai M.A."/>
            <person name="Nascimento A.L."/>
            <person name="Netto L.E."/>
            <person name="Nhani A.Jr."/>
            <person name="Nobrega F.G."/>
            <person name="Nunes L.R."/>
            <person name="Oliveira M.A."/>
            <person name="de Oliveira M.C."/>
            <person name="de Oliveira R.C."/>
            <person name="Palmieri D.A."/>
            <person name="Paris A."/>
            <person name="Peixoto B.R."/>
            <person name="Pereira G.A."/>
            <person name="Pereira H.A.Jr."/>
            <person name="Pesquero J.B."/>
            <person name="Quaggio R.B."/>
            <person name="Roberto P.G."/>
            <person name="Rodrigues V."/>
            <person name="de M Rosa A.J."/>
            <person name="de Rosa V.E.Jr."/>
            <person name="de Sa R.G."/>
            <person name="Santelli R.V."/>
            <person name="Sawasaki H.E."/>
            <person name="da Silva A.C."/>
            <person name="da Silva A.M."/>
            <person name="da Silva F.R."/>
            <person name="da Silva W.A.Jr."/>
            <person name="da Silveira J.F."/>
            <person name="Silvestri M.L."/>
            <person name="Siqueira W.J."/>
            <person name="de Souza A.A."/>
            <person name="de Souza A.P."/>
            <person name="Terenzi M.F."/>
            <person name="Truffi D."/>
            <person name="Tsai S.M."/>
            <person name="Tsuhako M.H."/>
            <person name="Vallada H."/>
            <person name="Van Sluys M.A."/>
            <person name="Verjovski-Almeida S."/>
            <person name="Vettore A.L."/>
            <person name="Zago M.A."/>
            <person name="Zatz M."/>
            <person name="Meidanis J."/>
            <person name="Setubal J.C."/>
        </authorList>
    </citation>
    <scope>NUCLEOTIDE SEQUENCE [LARGE SCALE GENOMIC DNA]</scope>
    <source>
        <strain evidence="3 4">9a5c</strain>
    </source>
</reference>
<dbReference type="KEGG" id="xfa:XF_0709"/>
<proteinExistence type="predicted"/>
<keyword evidence="1" id="KW-0472">Membrane</keyword>
<dbReference type="AlphaFoldDB" id="Q9P9S5"/>
<reference evidence="3" key="2">
    <citation type="submission" date="2000-06" db="EMBL/GenBank/DDBJ databases">
        <authorList>
            <person name="Simpson A.J.G."/>
            <person name="Reinach F.C."/>
            <person name="Arruda P."/>
            <person name="Abreu F.A."/>
            <person name="Acencio M."/>
            <person name="Alvarenga R."/>
            <person name="Alves L.M.C."/>
            <person name="Araya J.E."/>
            <person name="Baia G.S."/>
            <person name="Baptista C.S."/>
            <person name="Barros M.H."/>
            <person name="Bonaccorsi E.D."/>
            <person name="Bordin S."/>
            <person name="Bove J.M."/>
            <person name="Briones M.R.S."/>
            <person name="Bueno M.R.P."/>
            <person name="Camargo A.A."/>
            <person name="Camargo L.E.A."/>
            <person name="Carraro D.M."/>
            <person name="Carrer H."/>
            <person name="Colauto N.B."/>
            <person name="Colombo C."/>
            <person name="Costa F.F."/>
            <person name="Costa M.C.R."/>
            <person name="Costa-Neto C.M."/>
            <person name="Coutinho L.L."/>
            <person name="Cristofani M."/>
            <person name="Dias-Neto E."/>
            <person name="Docena C."/>
            <person name="El-Dorry H."/>
            <person name="Facincani A.P."/>
            <person name="Ferreira A.J.S."/>
            <person name="Ferreira V.C.A."/>
            <person name="Ferro J.A."/>
            <person name="Fraga J.S."/>
            <person name="Franca S.C."/>
            <person name="Franco M.C."/>
            <person name="Frohme M."/>
            <person name="Furlan L.R."/>
            <person name="Garnier M."/>
            <person name="Goldman G.H."/>
            <person name="Goldman M.H.S."/>
            <person name="Gomes S.L."/>
            <person name="Gruber A."/>
            <person name="Ho P.L."/>
            <person name="Hoheisel J.D."/>
            <person name="Junqueira M.L."/>
            <person name="Kemper E.L."/>
            <person name="Kitajima J.P."/>
            <person name="Krieger J.E."/>
            <person name="Kuramae E.E."/>
            <person name="Laigret F."/>
            <person name="Lambais M.R."/>
            <person name="Leite L.C.C."/>
            <person name="Lemos E.G.M."/>
            <person name="Lemos M.V.F."/>
            <person name="Lopes S.A."/>
            <person name="Lopes C.R."/>
            <person name="Machado J.A."/>
            <person name="Machado M.A."/>
            <person name="Madeira A.M.B.N."/>
            <person name="Madeira H.M.F."/>
            <person name="Marino C.L."/>
            <person name="Marques M.V."/>
            <person name="Martins E.A.L."/>
            <person name="Martins E.M.F."/>
            <person name="Matsukuma A.Y."/>
            <person name="Menck C.F.M."/>
            <person name="Miracca E.C."/>
            <person name="Miyaki C.Y."/>
            <person name="Monteiro-Vitorello C.B."/>
            <person name="Moon D.H."/>
            <person name="Nagai M.A."/>
            <person name="Nascimento A.L.T.O."/>
            <person name="Netto L.E.S."/>
            <person name="Nhani A.Jr."/>
            <person name="Nobrega F.G."/>
            <person name="Nunes L.R."/>
            <person name="Oliveira M.A."/>
            <person name="de Oliveira M.C."/>
            <person name="de Oliveira R.C."/>
            <person name="Palmieri D.A."/>
            <person name="Paris A."/>
            <person name="Peixoto B.R."/>
            <person name="Pereira G.A.G."/>
            <person name="Pereira H.A.Jr."/>
            <person name="Pesquero J.B."/>
            <person name="Quaggio R.B."/>
            <person name="Roberto P.G."/>
            <person name="Rodrigues V."/>
            <person name="de M Rosa A.J."/>
            <person name="de Rosa V.E.Jr."/>
            <person name="de Sa R.G."/>
            <person name="Santelli R.V."/>
            <person name="Sawasaki H.E."/>
            <person name="da Silva A.C.R."/>
            <person name="da Silva F.R."/>
            <person name="da Silva A.M."/>
            <person name="Silva W.A.Jr."/>
            <person name="da Silveira J.F."/>
            <person name="Silvestri M.L.Z."/>
            <person name="Siqueira W.J."/>
            <person name="de Souza A.A."/>
            <person name="de Souza A.P."/>
            <person name="Terenzi M.F."/>
            <person name="Truffi D."/>
            <person name="Tsai S.M."/>
            <person name="Tsuhako M.H."/>
            <person name="Vallada H."/>
            <person name="Van Sluys M.A."/>
            <person name="Verjovski-Almeida S."/>
            <person name="Vettore A.L."/>
            <person name="Zago M.A."/>
            <person name="Zatz M."/>
            <person name="Meidanis J."/>
            <person name="Setubal J.C."/>
        </authorList>
    </citation>
    <scope>NUCLEOTIDE SEQUENCE</scope>
    <source>
        <strain evidence="3">9a5c</strain>
    </source>
</reference>
<dbReference type="EMBL" id="AE003849">
    <property type="protein sequence ID" value="AAF83519.1"/>
    <property type="molecule type" value="Genomic_DNA"/>
</dbReference>
<protein>
    <submittedName>
        <fullName evidence="3">Uncharacterized protein</fullName>
    </submittedName>
</protein>
<dbReference type="STRING" id="160492.XF_0709"/>
<feature type="transmembrane region" description="Helical" evidence="1">
    <location>
        <begin position="25"/>
        <end position="45"/>
    </location>
</feature>